<organism evidence="2 3">
    <name type="scientific">Cystobacter fuscus</name>
    <dbReference type="NCBI Taxonomy" id="43"/>
    <lineage>
        <taxon>Bacteria</taxon>
        <taxon>Pseudomonadati</taxon>
        <taxon>Myxococcota</taxon>
        <taxon>Myxococcia</taxon>
        <taxon>Myxococcales</taxon>
        <taxon>Cystobacterineae</taxon>
        <taxon>Archangiaceae</taxon>
        <taxon>Cystobacter</taxon>
    </lineage>
</organism>
<evidence type="ECO:0000259" key="1">
    <source>
        <dbReference type="Pfam" id="PF20283"/>
    </source>
</evidence>
<reference evidence="2 3" key="1">
    <citation type="submission" date="2017-06" db="EMBL/GenBank/DDBJ databases">
        <title>Sequencing and comparative analysis of myxobacterial genomes.</title>
        <authorList>
            <person name="Rupp O."/>
            <person name="Goesmann A."/>
            <person name="Sogaard-Andersen L."/>
        </authorList>
    </citation>
    <scope>NUCLEOTIDE SEQUENCE [LARGE SCALE GENOMIC DNA]</scope>
    <source>
        <strain evidence="2 3">DSM 52655</strain>
    </source>
</reference>
<protein>
    <recommendedName>
        <fullName evidence="1">ABC-three component systems C-terminal domain-containing protein</fullName>
    </recommendedName>
</protein>
<feature type="domain" description="ABC-three component systems C-terminal" evidence="1">
    <location>
        <begin position="263"/>
        <end position="388"/>
    </location>
</feature>
<sequence length="395" mass="44074">MSEDQSFSAAPAMAGYIWQARQALLFLLKAESEETVELESHDDVIVSSPTGKILTAIQGKHSFKSGALNCHSLELWKTLRVWVSLAARNRISETTPLILCSTHTVDKELRCLTIKSKPAADLDLLQKQLDAVAAKKQNKALLPAFQAWLGMTQRRRVSLLKQSTIIEARPRLAEVDAEFEPILKRMGVSPNAINYFSERLIGWFELILASRLKSGGCKVTAQELQAKLIELHQAQLPSVLISTKSMAAHPTLEAERQTDPVYLRQMDLLGAEEEDLANAVAMFHRAQAERDDWLQMRIDSRSALESYDNDLKNKWGIVRLEIMRTKPAGGESMTKAGWSIYGECMKYHGSYNGLAIPVHVANGSYHMLANGSDAPPLVGWHPDYVNRLVRPGCKE</sequence>
<name>A0A250JAF0_9BACT</name>
<dbReference type="KEGG" id="cfus:CYFUS_005999"/>
<dbReference type="InterPro" id="IPR046913">
    <property type="entry name" value="ABC-3C_CTD7"/>
</dbReference>
<dbReference type="Pfam" id="PF20283">
    <property type="entry name" value="CTD7"/>
    <property type="match status" value="1"/>
</dbReference>
<dbReference type="AlphaFoldDB" id="A0A250JAF0"/>
<evidence type="ECO:0000313" key="2">
    <source>
        <dbReference type="EMBL" id="ATB40550.1"/>
    </source>
</evidence>
<dbReference type="EMBL" id="CP022098">
    <property type="protein sequence ID" value="ATB40550.1"/>
    <property type="molecule type" value="Genomic_DNA"/>
</dbReference>
<proteinExistence type="predicted"/>
<dbReference type="Proteomes" id="UP000217257">
    <property type="component" value="Chromosome"/>
</dbReference>
<dbReference type="RefSeq" id="WP_157758759.1">
    <property type="nucleotide sequence ID" value="NZ_CP022098.1"/>
</dbReference>
<accession>A0A250JAF0</accession>
<gene>
    <name evidence="2" type="ORF">CYFUS_005999</name>
</gene>
<evidence type="ECO:0000313" key="3">
    <source>
        <dbReference type="Proteomes" id="UP000217257"/>
    </source>
</evidence>